<keyword evidence="1" id="KW-0808">Transferase</keyword>
<name>A0A5N6YPY0_9EURO</name>
<dbReference type="AlphaFoldDB" id="A0A5N6YPY0"/>
<evidence type="ECO:0000256" key="2">
    <source>
        <dbReference type="ARBA" id="ARBA00023315"/>
    </source>
</evidence>
<dbReference type="GO" id="GO:0016747">
    <property type="term" value="F:acyltransferase activity, transferring groups other than amino-acyl groups"/>
    <property type="evidence" value="ECO:0007669"/>
    <property type="project" value="TreeGrafter"/>
</dbReference>
<dbReference type="Proteomes" id="UP000325558">
    <property type="component" value="Unassembled WGS sequence"/>
</dbReference>
<sequence length="533" mass="59589">MRFSFLFSTDEVYVTARHVVHCSNKAAILPLESPFNLGPGDHLVFPFVPIQVVFIYKNSPTRGDVEFKNTEIIPAERLHHALSIVLDCYPHLTGRIQFNPSSKAPEITALGTGAELLEAQCSSRLDDIASASTSGRILMPNLPQSGNGLLAAFDATMEGVCRDPLVSIKHTRFACGGVSLGIRLHHIVCDAHGFFQFVRDLAEIYRGLEVNQLDKITIPPLSSPPEIRSYLSAANTMSSEERREALKYRPSVFHIDEDILPSTKEQDSPPSTANQHPQPRVIGRVLRFPGPELKKLKALAMDPNLQSQTWVSTFDALSAYLYQRSYQARFQHLKSQGVPSSKAASELSRGFWSSINFRSRDRLSLHPRYFPNAVYCPTAYHSHELLVDKPLWEVAKALHEQVHSVDSSTMERTMKWVAAQPDKSRIKVNFEFGNGSFIVSQWSKFDMYAGVDFGVDVDEKPIMPVLVSPPFTEISLVDGLAMMLSTEEQALRSGGQSGVQEDRVPCAIDVNLTLSEPLWEILDRDDELRKFCC</sequence>
<dbReference type="Gene3D" id="3.30.559.10">
    <property type="entry name" value="Chloramphenicol acetyltransferase-like domain"/>
    <property type="match status" value="2"/>
</dbReference>
<dbReference type="OrthoDB" id="444127at2759"/>
<keyword evidence="2" id="KW-0012">Acyltransferase</keyword>
<feature type="region of interest" description="Disordered" evidence="3">
    <location>
        <begin position="259"/>
        <end position="281"/>
    </location>
</feature>
<evidence type="ECO:0000313" key="4">
    <source>
        <dbReference type="EMBL" id="KAE8347238.1"/>
    </source>
</evidence>
<dbReference type="PANTHER" id="PTHR31642:SF11">
    <property type="entry name" value="SHIKIMATE O-HYDROXYCINNAMOYLTRANSFERASE"/>
    <property type="match status" value="1"/>
</dbReference>
<organism evidence="4">
    <name type="scientific">Aspergillus arachidicola</name>
    <dbReference type="NCBI Taxonomy" id="656916"/>
    <lineage>
        <taxon>Eukaryota</taxon>
        <taxon>Fungi</taxon>
        <taxon>Dikarya</taxon>
        <taxon>Ascomycota</taxon>
        <taxon>Pezizomycotina</taxon>
        <taxon>Eurotiomycetes</taxon>
        <taxon>Eurotiomycetidae</taxon>
        <taxon>Eurotiales</taxon>
        <taxon>Aspergillaceae</taxon>
        <taxon>Aspergillus</taxon>
        <taxon>Aspergillus subgen. Circumdati</taxon>
    </lineage>
</organism>
<reference evidence="4" key="1">
    <citation type="submission" date="2019-04" db="EMBL/GenBank/DDBJ databases">
        <title>Friends and foes A comparative genomics study of 23 Aspergillus species from section Flavi.</title>
        <authorList>
            <consortium name="DOE Joint Genome Institute"/>
            <person name="Kjaerbolling I."/>
            <person name="Vesth T."/>
            <person name="Frisvad J.C."/>
            <person name="Nybo J.L."/>
            <person name="Theobald S."/>
            <person name="Kildgaard S."/>
            <person name="Isbrandt T."/>
            <person name="Kuo A."/>
            <person name="Sato A."/>
            <person name="Lyhne E.K."/>
            <person name="Kogle M.E."/>
            <person name="Wiebenga A."/>
            <person name="Kun R.S."/>
            <person name="Lubbers R.J."/>
            <person name="Makela M.R."/>
            <person name="Barry K."/>
            <person name="Chovatia M."/>
            <person name="Clum A."/>
            <person name="Daum C."/>
            <person name="Haridas S."/>
            <person name="He G."/>
            <person name="LaButti K."/>
            <person name="Lipzen A."/>
            <person name="Mondo S."/>
            <person name="Riley R."/>
            <person name="Salamov A."/>
            <person name="Simmons B.A."/>
            <person name="Magnuson J.K."/>
            <person name="Henrissat B."/>
            <person name="Mortensen U.H."/>
            <person name="Larsen T.O."/>
            <person name="Devries R.P."/>
            <person name="Grigoriev I.V."/>
            <person name="Machida M."/>
            <person name="Baker S.E."/>
            <person name="Andersen M.R."/>
        </authorList>
    </citation>
    <scope>NUCLEOTIDE SEQUENCE</scope>
    <source>
        <strain evidence="4">CBS 117612</strain>
    </source>
</reference>
<gene>
    <name evidence="4" type="ORF">BDV24DRAFT_146787</name>
</gene>
<evidence type="ECO:0000256" key="1">
    <source>
        <dbReference type="ARBA" id="ARBA00022679"/>
    </source>
</evidence>
<protein>
    <recommendedName>
        <fullName evidence="5">Transferase family protein</fullName>
    </recommendedName>
</protein>
<proteinExistence type="predicted"/>
<dbReference type="EMBL" id="ML737113">
    <property type="protein sequence ID" value="KAE8347238.1"/>
    <property type="molecule type" value="Genomic_DNA"/>
</dbReference>
<dbReference type="SUPFAM" id="SSF52777">
    <property type="entry name" value="CoA-dependent acyltransferases"/>
    <property type="match status" value="1"/>
</dbReference>
<evidence type="ECO:0000256" key="3">
    <source>
        <dbReference type="SAM" id="MobiDB-lite"/>
    </source>
</evidence>
<evidence type="ECO:0008006" key="5">
    <source>
        <dbReference type="Google" id="ProtNLM"/>
    </source>
</evidence>
<accession>A0A5N6YPY0</accession>
<feature type="compositionally biased region" description="Polar residues" evidence="3">
    <location>
        <begin position="268"/>
        <end position="277"/>
    </location>
</feature>
<dbReference type="InterPro" id="IPR023213">
    <property type="entry name" value="CAT-like_dom_sf"/>
</dbReference>
<dbReference type="InterPro" id="IPR050317">
    <property type="entry name" value="Plant_Fungal_Acyltransferase"/>
</dbReference>
<dbReference type="Pfam" id="PF02458">
    <property type="entry name" value="Transferase"/>
    <property type="match status" value="1"/>
</dbReference>
<dbReference type="PANTHER" id="PTHR31642">
    <property type="entry name" value="TRICHOTHECENE 3-O-ACETYLTRANSFERASE"/>
    <property type="match status" value="1"/>
</dbReference>